<evidence type="ECO:0000256" key="24">
    <source>
        <dbReference type="SAM" id="Phobius"/>
    </source>
</evidence>
<keyword evidence="10 24" id="KW-0812">Transmembrane</keyword>
<dbReference type="Gene3D" id="1.10.510.10">
    <property type="entry name" value="Transferase(Phosphotransferase) domain 1"/>
    <property type="match status" value="1"/>
</dbReference>
<keyword evidence="16" id="KW-0067">ATP-binding</keyword>
<evidence type="ECO:0000256" key="18">
    <source>
        <dbReference type="ARBA" id="ARBA00023136"/>
    </source>
</evidence>
<dbReference type="SUPFAM" id="SSF52047">
    <property type="entry name" value="RNI-like"/>
    <property type="match status" value="1"/>
</dbReference>
<dbReference type="GO" id="GO:0016020">
    <property type="term" value="C:membrane"/>
    <property type="evidence" value="ECO:0007669"/>
    <property type="project" value="UniProtKB-SubCell"/>
</dbReference>
<keyword evidence="5" id="KW-0134">Cell wall</keyword>
<keyword evidence="6" id="KW-0723">Serine/threonine-protein kinase</keyword>
<keyword evidence="12" id="KW-0677">Repeat</keyword>
<sequence length="1023" mass="112977">MSESEYFTKLLALRCINLSIFFFIVASFTFSAAASEDREAKALLNWKASLTKESQATLSSWNNRTNLCRNWKGISCGKSMSVTNISLSNLGLQGTLDNLNFASFPNLQYFDLSYNQFHGNIPHEIGNLSSILVLSLSENPSISGPIPKEIGKLSTLSVLDLSACDLTETIPREIGNLRNLTTLVLAANSLSGPIPEEIGKLSNLLQLDLSENSLFSSGIPSSIGNLNKLQDFFLNNCNLSGPLPNEIGKLNFLRHIDLGINKLDGSIPPSIGNLTLLEKLVLSNNNLSGPIPETIGNAISLQEIYIEYNNLSGPIPATIGNLTNLDTLVLMGNNLRGQLPQEMNTISWYNLQLGDNHFHGHLPQQICQSGRLFRFVAQGNQFTGPIPTSLKNCSTLSRLGLQDNQLIDNITEAFGVYPDLNYTNLSGNQLFGHLSSNWGKCQNLRQLFIHNNKLSGGIPPELGNATKLVELDLSSNNLSGQIPEELGNMMMLTKLFLSHNNLSGNVPSKIRSLSQLKTLELAANDFNGSITRVLGELKSLMFLNLSKNKFDESIPLEFGQLRELQQLDLSGNLLIGTIPLELGMLPNLQVLNLSHNSLTGIIPSSFRGSKSTLFVVDISYNQLEGPVPNKPAFHNFDALRNNKGLCGNVIGLSPCGDSKTNGHGHKSKFFLIIFFPLTILLLVVVGATCVIFLRARNTKNKDEEAQSEDIYSVWSSNREILYESIIIAIEEFDDKYLIGKGGQGSVYRAELPTGDIVAVKKLHSISNGEIYSQKAFTSEIRALTESKHRNIVKLYGFCSNSRFSFLVYEYLEGGNLENILKDEDQATKLDWKKRVNVVKGVANALFHMHHGCSIPIIHRDISSKNVLLTSEYEEARIIDFGIAKFLNPNSNNMTTFAGTFGYAAPEIAYFMEANQKYDVYSFGVLTLEIIMGIHPGELISSLADKSTTCDLLLRDVLDPRLPPPGKEFLDEVIALVKIVFSCLNENPRLRPTMEQISREFAQQSKTHIEDSFVTITIGQVLKD</sequence>
<organism evidence="26 27">
    <name type="scientific">Acacia crassicarpa</name>
    <name type="common">northern wattle</name>
    <dbReference type="NCBI Taxonomy" id="499986"/>
    <lineage>
        <taxon>Eukaryota</taxon>
        <taxon>Viridiplantae</taxon>
        <taxon>Streptophyta</taxon>
        <taxon>Embryophyta</taxon>
        <taxon>Tracheophyta</taxon>
        <taxon>Spermatophyta</taxon>
        <taxon>Magnoliopsida</taxon>
        <taxon>eudicotyledons</taxon>
        <taxon>Gunneridae</taxon>
        <taxon>Pentapetalae</taxon>
        <taxon>rosids</taxon>
        <taxon>fabids</taxon>
        <taxon>Fabales</taxon>
        <taxon>Fabaceae</taxon>
        <taxon>Caesalpinioideae</taxon>
        <taxon>mimosoid clade</taxon>
        <taxon>Acacieae</taxon>
        <taxon>Acacia</taxon>
    </lineage>
</organism>
<dbReference type="InterPro" id="IPR000719">
    <property type="entry name" value="Prot_kinase_dom"/>
</dbReference>
<dbReference type="InterPro" id="IPR051716">
    <property type="entry name" value="Plant_RL_S/T_kinase"/>
</dbReference>
<name>A0AAE1MPL2_9FABA</name>
<comment type="subcellular location">
    <subcellularLocation>
        <location evidence="1">Membrane</location>
        <topology evidence="1">Peripheral membrane protein</topology>
    </subcellularLocation>
    <subcellularLocation>
        <location evidence="3">Membrane</location>
        <topology evidence="3">Single-pass type I membrane protein</topology>
    </subcellularLocation>
    <subcellularLocation>
        <location evidence="2">Secreted</location>
        <location evidence="2">Cell wall</location>
    </subcellularLocation>
</comment>
<dbReference type="FunFam" id="3.80.10.10:FF:000383">
    <property type="entry name" value="Leucine-rich repeat receptor protein kinase EMS1"/>
    <property type="match status" value="1"/>
</dbReference>
<dbReference type="GO" id="GO:0004674">
    <property type="term" value="F:protein serine/threonine kinase activity"/>
    <property type="evidence" value="ECO:0007669"/>
    <property type="project" value="UniProtKB-KW"/>
</dbReference>
<keyword evidence="27" id="KW-1185">Reference proteome</keyword>
<dbReference type="Pfam" id="PF23598">
    <property type="entry name" value="LRR_14"/>
    <property type="match status" value="1"/>
</dbReference>
<keyword evidence="13" id="KW-0547">Nucleotide-binding</keyword>
<keyword evidence="17 24" id="KW-1133">Transmembrane helix</keyword>
<evidence type="ECO:0000256" key="4">
    <source>
        <dbReference type="ARBA" id="ARBA00012513"/>
    </source>
</evidence>
<dbReference type="Pfam" id="PF13855">
    <property type="entry name" value="LRR_8"/>
    <property type="match status" value="1"/>
</dbReference>
<evidence type="ECO:0000256" key="20">
    <source>
        <dbReference type="ARBA" id="ARBA00023180"/>
    </source>
</evidence>
<dbReference type="SMART" id="SM00369">
    <property type="entry name" value="LRR_TYP"/>
    <property type="match status" value="8"/>
</dbReference>
<dbReference type="FunFam" id="1.10.510.10:FF:000445">
    <property type="entry name" value="MDIS1-interacting receptor like kinase 2"/>
    <property type="match status" value="1"/>
</dbReference>
<keyword evidence="19" id="KW-0675">Receptor</keyword>
<evidence type="ECO:0000259" key="25">
    <source>
        <dbReference type="PROSITE" id="PS50011"/>
    </source>
</evidence>
<evidence type="ECO:0000256" key="6">
    <source>
        <dbReference type="ARBA" id="ARBA00022527"/>
    </source>
</evidence>
<evidence type="ECO:0000256" key="3">
    <source>
        <dbReference type="ARBA" id="ARBA00004479"/>
    </source>
</evidence>
<dbReference type="InterPro" id="IPR003591">
    <property type="entry name" value="Leu-rich_rpt_typical-subtyp"/>
</dbReference>
<evidence type="ECO:0000256" key="5">
    <source>
        <dbReference type="ARBA" id="ARBA00022512"/>
    </source>
</evidence>
<dbReference type="GO" id="GO:0005524">
    <property type="term" value="F:ATP binding"/>
    <property type="evidence" value="ECO:0007669"/>
    <property type="project" value="UniProtKB-KW"/>
</dbReference>
<keyword evidence="15" id="KW-0611">Plant defense</keyword>
<evidence type="ECO:0000313" key="27">
    <source>
        <dbReference type="Proteomes" id="UP001293593"/>
    </source>
</evidence>
<comment type="caution">
    <text evidence="26">The sequence shown here is derived from an EMBL/GenBank/DDBJ whole genome shotgun (WGS) entry which is preliminary data.</text>
</comment>
<dbReference type="PROSITE" id="PS50011">
    <property type="entry name" value="PROTEIN_KINASE_DOM"/>
    <property type="match status" value="1"/>
</dbReference>
<gene>
    <name evidence="26" type="ORF">QN277_018702</name>
</gene>
<dbReference type="PROSITE" id="PS51450">
    <property type="entry name" value="LRR"/>
    <property type="match status" value="1"/>
</dbReference>
<evidence type="ECO:0000256" key="11">
    <source>
        <dbReference type="ARBA" id="ARBA00022729"/>
    </source>
</evidence>
<evidence type="ECO:0000256" key="12">
    <source>
        <dbReference type="ARBA" id="ARBA00022737"/>
    </source>
</evidence>
<dbReference type="Pfam" id="PF12799">
    <property type="entry name" value="LRR_4"/>
    <property type="match status" value="1"/>
</dbReference>
<comment type="catalytic activity">
    <reaction evidence="23">
        <text>L-seryl-[protein] + ATP = O-phospho-L-seryl-[protein] + ADP + H(+)</text>
        <dbReference type="Rhea" id="RHEA:17989"/>
        <dbReference type="Rhea" id="RHEA-COMP:9863"/>
        <dbReference type="Rhea" id="RHEA-COMP:11604"/>
        <dbReference type="ChEBI" id="CHEBI:15378"/>
        <dbReference type="ChEBI" id="CHEBI:29999"/>
        <dbReference type="ChEBI" id="CHEBI:30616"/>
        <dbReference type="ChEBI" id="CHEBI:83421"/>
        <dbReference type="ChEBI" id="CHEBI:456216"/>
        <dbReference type="EC" id="2.7.11.1"/>
    </reaction>
</comment>
<keyword evidence="14" id="KW-0418">Kinase</keyword>
<comment type="similarity">
    <text evidence="21">Belongs to the polygalacturonase-inhibiting protein family.</text>
</comment>
<dbReference type="PANTHER" id="PTHR48053:SF168">
    <property type="entry name" value="LRR RECEPTOR-LIKE KINASE FAMILY PROTEIN"/>
    <property type="match status" value="1"/>
</dbReference>
<dbReference type="InterPro" id="IPR013210">
    <property type="entry name" value="LRR_N_plant-typ"/>
</dbReference>
<dbReference type="GO" id="GO:0006952">
    <property type="term" value="P:defense response"/>
    <property type="evidence" value="ECO:0007669"/>
    <property type="project" value="UniProtKB-KW"/>
</dbReference>
<accession>A0AAE1MPL2</accession>
<dbReference type="SUPFAM" id="SSF52058">
    <property type="entry name" value="L domain-like"/>
    <property type="match status" value="1"/>
</dbReference>
<feature type="transmembrane region" description="Helical" evidence="24">
    <location>
        <begin position="12"/>
        <end position="34"/>
    </location>
</feature>
<keyword evidence="8" id="KW-0433">Leucine-rich repeat</keyword>
<reference evidence="26" key="1">
    <citation type="submission" date="2023-10" db="EMBL/GenBank/DDBJ databases">
        <title>Chromosome-level genome of the transformable northern wattle, Acacia crassicarpa.</title>
        <authorList>
            <person name="Massaro I."/>
            <person name="Sinha N.R."/>
            <person name="Poethig S."/>
            <person name="Leichty A.R."/>
        </authorList>
    </citation>
    <scope>NUCLEOTIDE SEQUENCE</scope>
    <source>
        <strain evidence="26">Acra3RX</strain>
        <tissue evidence="26">Leaf</tissue>
    </source>
</reference>
<dbReference type="FunFam" id="3.30.200.20:FF:000309">
    <property type="entry name" value="Leucine-rich repeat receptor protein kinase MSP1"/>
    <property type="match status" value="1"/>
</dbReference>
<keyword evidence="11" id="KW-0732">Signal</keyword>
<evidence type="ECO:0000256" key="13">
    <source>
        <dbReference type="ARBA" id="ARBA00022741"/>
    </source>
</evidence>
<dbReference type="PRINTS" id="PR00019">
    <property type="entry name" value="LEURICHRPT"/>
</dbReference>
<dbReference type="InterPro" id="IPR055414">
    <property type="entry name" value="LRR_R13L4/SHOC2-like"/>
</dbReference>
<keyword evidence="20" id="KW-0325">Glycoprotein</keyword>
<dbReference type="InterPro" id="IPR032675">
    <property type="entry name" value="LRR_dom_sf"/>
</dbReference>
<dbReference type="InterPro" id="IPR025875">
    <property type="entry name" value="Leu-rich_rpt_4"/>
</dbReference>
<dbReference type="Pfam" id="PF00069">
    <property type="entry name" value="Pkinase"/>
    <property type="match status" value="1"/>
</dbReference>
<keyword evidence="9" id="KW-0808">Transferase</keyword>
<dbReference type="SUPFAM" id="SSF56112">
    <property type="entry name" value="Protein kinase-like (PK-like)"/>
    <property type="match status" value="1"/>
</dbReference>
<dbReference type="Pfam" id="PF08263">
    <property type="entry name" value="LRRNT_2"/>
    <property type="match status" value="1"/>
</dbReference>
<dbReference type="Gene3D" id="3.30.200.20">
    <property type="entry name" value="Phosphorylase Kinase, domain 1"/>
    <property type="match status" value="1"/>
</dbReference>
<dbReference type="PROSITE" id="PS00109">
    <property type="entry name" value="PROTEIN_KINASE_TYR"/>
    <property type="match status" value="1"/>
</dbReference>
<dbReference type="EMBL" id="JAWXYG010000004">
    <property type="protein sequence ID" value="KAK4275662.1"/>
    <property type="molecule type" value="Genomic_DNA"/>
</dbReference>
<evidence type="ECO:0000256" key="22">
    <source>
        <dbReference type="ARBA" id="ARBA00047899"/>
    </source>
</evidence>
<dbReference type="InterPro" id="IPR008266">
    <property type="entry name" value="Tyr_kinase_AS"/>
</dbReference>
<dbReference type="Proteomes" id="UP001293593">
    <property type="component" value="Unassembled WGS sequence"/>
</dbReference>
<evidence type="ECO:0000256" key="14">
    <source>
        <dbReference type="ARBA" id="ARBA00022777"/>
    </source>
</evidence>
<dbReference type="InterPro" id="IPR001611">
    <property type="entry name" value="Leu-rich_rpt"/>
</dbReference>
<evidence type="ECO:0000256" key="10">
    <source>
        <dbReference type="ARBA" id="ARBA00022692"/>
    </source>
</evidence>
<evidence type="ECO:0000256" key="9">
    <source>
        <dbReference type="ARBA" id="ARBA00022679"/>
    </source>
</evidence>
<evidence type="ECO:0000256" key="8">
    <source>
        <dbReference type="ARBA" id="ARBA00022614"/>
    </source>
</evidence>
<dbReference type="InterPro" id="IPR011009">
    <property type="entry name" value="Kinase-like_dom_sf"/>
</dbReference>
<evidence type="ECO:0000256" key="17">
    <source>
        <dbReference type="ARBA" id="ARBA00022989"/>
    </source>
</evidence>
<evidence type="ECO:0000256" key="15">
    <source>
        <dbReference type="ARBA" id="ARBA00022821"/>
    </source>
</evidence>
<keyword evidence="18 24" id="KW-0472">Membrane</keyword>
<dbReference type="FunFam" id="3.80.10.10:FF:000177">
    <property type="entry name" value="Leucine-rich repeat receptor-like serine/threonine-protein kinase At1g17230"/>
    <property type="match status" value="1"/>
</dbReference>
<evidence type="ECO:0000256" key="21">
    <source>
        <dbReference type="ARBA" id="ARBA00038043"/>
    </source>
</evidence>
<feature type="domain" description="Protein kinase" evidence="25">
    <location>
        <begin position="732"/>
        <end position="1013"/>
    </location>
</feature>
<dbReference type="Gene3D" id="3.80.10.10">
    <property type="entry name" value="Ribonuclease Inhibitor"/>
    <property type="match status" value="4"/>
</dbReference>
<evidence type="ECO:0000256" key="16">
    <source>
        <dbReference type="ARBA" id="ARBA00022840"/>
    </source>
</evidence>
<dbReference type="AlphaFoldDB" id="A0AAE1MPL2"/>
<dbReference type="FunFam" id="3.80.10.10:FF:000400">
    <property type="entry name" value="Nuclear pore complex protein NUP107"/>
    <property type="match status" value="1"/>
</dbReference>
<keyword evidence="5" id="KW-0964">Secreted</keyword>
<evidence type="ECO:0000313" key="26">
    <source>
        <dbReference type="EMBL" id="KAK4275662.1"/>
    </source>
</evidence>
<evidence type="ECO:0000256" key="19">
    <source>
        <dbReference type="ARBA" id="ARBA00023170"/>
    </source>
</evidence>
<keyword evidence="7" id="KW-0597">Phosphoprotein</keyword>
<dbReference type="EC" id="2.7.11.1" evidence="4"/>
<proteinExistence type="inferred from homology"/>
<comment type="catalytic activity">
    <reaction evidence="22">
        <text>L-threonyl-[protein] + ATP = O-phospho-L-threonyl-[protein] + ADP + H(+)</text>
        <dbReference type="Rhea" id="RHEA:46608"/>
        <dbReference type="Rhea" id="RHEA-COMP:11060"/>
        <dbReference type="Rhea" id="RHEA-COMP:11605"/>
        <dbReference type="ChEBI" id="CHEBI:15378"/>
        <dbReference type="ChEBI" id="CHEBI:30013"/>
        <dbReference type="ChEBI" id="CHEBI:30616"/>
        <dbReference type="ChEBI" id="CHEBI:61977"/>
        <dbReference type="ChEBI" id="CHEBI:456216"/>
        <dbReference type="EC" id="2.7.11.1"/>
    </reaction>
</comment>
<feature type="transmembrane region" description="Helical" evidence="24">
    <location>
        <begin position="669"/>
        <end position="693"/>
    </location>
</feature>
<dbReference type="PANTHER" id="PTHR48053">
    <property type="entry name" value="LEUCINE RICH REPEAT FAMILY PROTEIN, EXPRESSED"/>
    <property type="match status" value="1"/>
</dbReference>
<evidence type="ECO:0000256" key="23">
    <source>
        <dbReference type="ARBA" id="ARBA00048679"/>
    </source>
</evidence>
<evidence type="ECO:0000256" key="7">
    <source>
        <dbReference type="ARBA" id="ARBA00022553"/>
    </source>
</evidence>
<protein>
    <recommendedName>
        <fullName evidence="4">non-specific serine/threonine protein kinase</fullName>
        <ecNumber evidence="4">2.7.11.1</ecNumber>
    </recommendedName>
</protein>
<evidence type="ECO:0000256" key="1">
    <source>
        <dbReference type="ARBA" id="ARBA00004170"/>
    </source>
</evidence>
<evidence type="ECO:0000256" key="2">
    <source>
        <dbReference type="ARBA" id="ARBA00004191"/>
    </source>
</evidence>
<dbReference type="Pfam" id="PF00560">
    <property type="entry name" value="LRR_1"/>
    <property type="match status" value="5"/>
</dbReference>